<accession>A0ACC0JXC0</accession>
<name>A0ACC0JXC0_CHOFU</name>
<organism evidence="1 2">
    <name type="scientific">Choristoneura fumiferana</name>
    <name type="common">Spruce budworm moth</name>
    <name type="synonym">Archips fumiferana</name>
    <dbReference type="NCBI Taxonomy" id="7141"/>
    <lineage>
        <taxon>Eukaryota</taxon>
        <taxon>Metazoa</taxon>
        <taxon>Ecdysozoa</taxon>
        <taxon>Arthropoda</taxon>
        <taxon>Hexapoda</taxon>
        <taxon>Insecta</taxon>
        <taxon>Pterygota</taxon>
        <taxon>Neoptera</taxon>
        <taxon>Endopterygota</taxon>
        <taxon>Lepidoptera</taxon>
        <taxon>Glossata</taxon>
        <taxon>Ditrysia</taxon>
        <taxon>Tortricoidea</taxon>
        <taxon>Tortricidae</taxon>
        <taxon>Tortricinae</taxon>
        <taxon>Choristoneura</taxon>
    </lineage>
</organism>
<protein>
    <submittedName>
        <fullName evidence="1">Uncharacterized protein</fullName>
    </submittedName>
</protein>
<dbReference type="Proteomes" id="UP001064048">
    <property type="component" value="Chromosome 12"/>
</dbReference>
<dbReference type="EMBL" id="CM046112">
    <property type="protein sequence ID" value="KAI8428774.1"/>
    <property type="molecule type" value="Genomic_DNA"/>
</dbReference>
<evidence type="ECO:0000313" key="2">
    <source>
        <dbReference type="Proteomes" id="UP001064048"/>
    </source>
</evidence>
<evidence type="ECO:0000313" key="1">
    <source>
        <dbReference type="EMBL" id="KAI8428774.1"/>
    </source>
</evidence>
<comment type="caution">
    <text evidence="1">The sequence shown here is derived from an EMBL/GenBank/DDBJ whole genome shotgun (WGS) entry which is preliminary data.</text>
</comment>
<keyword evidence="2" id="KW-1185">Reference proteome</keyword>
<gene>
    <name evidence="1" type="ORF">MSG28_007449</name>
</gene>
<proteinExistence type="predicted"/>
<sequence>MMIMGSGGERGYTNLELREEVLVIILAGTDTSAVGASYVCVLLSRFPKVQEKVYEELRDVFGDSDRPLTVQDLPNLKYLDAVIRETLRMYPPVPVTVREVHNDVVLPSGVTLVDGVSVINNIWGIHRNPKYWGADADVFRPERFLEGPLKHPAQFIPFSYASRNCLGYNYAMMSMKTVIANLVRAYKVLPPKDLDPARLKEPLRVKFDIMMKPVDNYVLRLESRK</sequence>
<reference evidence="1 2" key="1">
    <citation type="journal article" date="2022" name="Genome Biol. Evol.">
        <title>The Spruce Budworm Genome: Reconstructing the Evolutionary History of Antifreeze Proteins.</title>
        <authorList>
            <person name="Beliveau C."/>
            <person name="Gagne P."/>
            <person name="Picq S."/>
            <person name="Vernygora O."/>
            <person name="Keeling C.I."/>
            <person name="Pinkney K."/>
            <person name="Doucet D."/>
            <person name="Wen F."/>
            <person name="Johnston J.S."/>
            <person name="Maaroufi H."/>
            <person name="Boyle B."/>
            <person name="Laroche J."/>
            <person name="Dewar K."/>
            <person name="Juretic N."/>
            <person name="Blackburn G."/>
            <person name="Nisole A."/>
            <person name="Brunet B."/>
            <person name="Brandao M."/>
            <person name="Lumley L."/>
            <person name="Duan J."/>
            <person name="Quan G."/>
            <person name="Lucarotti C.J."/>
            <person name="Roe A.D."/>
            <person name="Sperling F.A.H."/>
            <person name="Levesque R.C."/>
            <person name="Cusson M."/>
        </authorList>
    </citation>
    <scope>NUCLEOTIDE SEQUENCE [LARGE SCALE GENOMIC DNA]</scope>
    <source>
        <strain evidence="1">Glfc:IPQL:Cfum</strain>
    </source>
</reference>